<feature type="compositionally biased region" description="Polar residues" evidence="1">
    <location>
        <begin position="206"/>
        <end position="218"/>
    </location>
</feature>
<dbReference type="InterPro" id="IPR044852">
    <property type="entry name" value="WBP2-like"/>
</dbReference>
<proteinExistence type="predicted"/>
<organism evidence="2 3">
    <name type="scientific">Paraglomus occultum</name>
    <dbReference type="NCBI Taxonomy" id="144539"/>
    <lineage>
        <taxon>Eukaryota</taxon>
        <taxon>Fungi</taxon>
        <taxon>Fungi incertae sedis</taxon>
        <taxon>Mucoromycota</taxon>
        <taxon>Glomeromycotina</taxon>
        <taxon>Glomeromycetes</taxon>
        <taxon>Paraglomerales</taxon>
        <taxon>Paraglomeraceae</taxon>
        <taxon>Paraglomus</taxon>
    </lineage>
</organism>
<dbReference type="GO" id="GO:0003713">
    <property type="term" value="F:transcription coactivator activity"/>
    <property type="evidence" value="ECO:0007669"/>
    <property type="project" value="InterPro"/>
</dbReference>
<dbReference type="Proteomes" id="UP000789572">
    <property type="component" value="Unassembled WGS sequence"/>
</dbReference>
<dbReference type="SUPFAM" id="SSF50729">
    <property type="entry name" value="PH domain-like"/>
    <property type="match status" value="1"/>
</dbReference>
<dbReference type="GO" id="GO:0005634">
    <property type="term" value="C:nucleus"/>
    <property type="evidence" value="ECO:0007669"/>
    <property type="project" value="TreeGrafter"/>
</dbReference>
<keyword evidence="3" id="KW-1185">Reference proteome</keyword>
<dbReference type="CDD" id="cd13214">
    <property type="entry name" value="PH-GRAM_WBP2"/>
    <property type="match status" value="1"/>
</dbReference>
<comment type="caution">
    <text evidence="2">The sequence shown here is derived from an EMBL/GenBank/DDBJ whole genome shotgun (WGS) entry which is preliminary data.</text>
</comment>
<dbReference type="PANTHER" id="PTHR31606">
    <property type="entry name" value="WW DOMAIN BINDING PROTEIN 2, ISOFORM E"/>
    <property type="match status" value="1"/>
</dbReference>
<dbReference type="OrthoDB" id="1259151at2759"/>
<dbReference type="PANTHER" id="PTHR31606:SF1">
    <property type="entry name" value="WW DOMAIN BINDING PROTEIN 2, ISOFORM E"/>
    <property type="match status" value="1"/>
</dbReference>
<accession>A0A9N9BHC3</accession>
<sequence length="245" mass="26528">MALNWAMISQDGRSLVPLPGEKVFFSQDKTSVVLDMGGGYPGNPGTYKAEGITYVTNKRVVFVSRPAVAHFKSLSIPLMNLRDGRLQQPWFGANYYQAFVHPVEGGGMPCPGGLKITFKEGGGFEFSTMFNEAKNRLYEYEGHAPPDTIEPLPLYTPRATSSESQSADTTSTTAPSGSSLAGTALPAIFPYTIPTPEVHPAPPNDTPSETNREITNPFLNPIYFGGDSNMAVPDDLPPSYDDIDK</sequence>
<gene>
    <name evidence="2" type="ORF">POCULU_LOCUS5743</name>
</gene>
<dbReference type="EMBL" id="CAJVPJ010000926">
    <property type="protein sequence ID" value="CAG8565856.1"/>
    <property type="molecule type" value="Genomic_DNA"/>
</dbReference>
<feature type="region of interest" description="Disordered" evidence="1">
    <location>
        <begin position="148"/>
        <end position="245"/>
    </location>
</feature>
<reference evidence="2" key="1">
    <citation type="submission" date="2021-06" db="EMBL/GenBank/DDBJ databases">
        <authorList>
            <person name="Kallberg Y."/>
            <person name="Tangrot J."/>
            <person name="Rosling A."/>
        </authorList>
    </citation>
    <scope>NUCLEOTIDE SEQUENCE</scope>
    <source>
        <strain evidence="2">IA702</strain>
    </source>
</reference>
<evidence type="ECO:0000256" key="1">
    <source>
        <dbReference type="SAM" id="MobiDB-lite"/>
    </source>
</evidence>
<protein>
    <submittedName>
        <fullName evidence="2">7823_t:CDS:1</fullName>
    </submittedName>
</protein>
<evidence type="ECO:0000313" key="2">
    <source>
        <dbReference type="EMBL" id="CAG8565856.1"/>
    </source>
</evidence>
<dbReference type="AlphaFoldDB" id="A0A9N9BHC3"/>
<feature type="compositionally biased region" description="Polar residues" evidence="1">
    <location>
        <begin position="158"/>
        <end position="181"/>
    </location>
</feature>
<dbReference type="GO" id="GO:0031490">
    <property type="term" value="F:chromatin DNA binding"/>
    <property type="evidence" value="ECO:0007669"/>
    <property type="project" value="TreeGrafter"/>
</dbReference>
<name>A0A9N9BHC3_9GLOM</name>
<evidence type="ECO:0000313" key="3">
    <source>
        <dbReference type="Proteomes" id="UP000789572"/>
    </source>
</evidence>